<dbReference type="Proteomes" id="UP000807850">
    <property type="component" value="Unassembled WGS sequence"/>
</dbReference>
<dbReference type="Gene3D" id="1.25.40.10">
    <property type="entry name" value="Tetratricopeptide repeat domain"/>
    <property type="match status" value="1"/>
</dbReference>
<protein>
    <submittedName>
        <fullName evidence="1">Tetratricopeptide repeat protein</fullName>
    </submittedName>
</protein>
<sequence>MTKRDMIVRLLLNLKGAYLRANEDESALAAVDRLLLITPDDPDQVRDRGLLLYRLQRHGPALDGLTDYLRRLPDAPDRESIEAHVATLRQIVASLN</sequence>
<dbReference type="SUPFAM" id="SSF48452">
    <property type="entry name" value="TPR-like"/>
    <property type="match status" value="1"/>
</dbReference>
<name>A0A9D6LA74_UNCEI</name>
<reference evidence="1" key="1">
    <citation type="submission" date="2020-07" db="EMBL/GenBank/DDBJ databases">
        <title>Huge and variable diversity of episymbiotic CPR bacteria and DPANN archaea in groundwater ecosystems.</title>
        <authorList>
            <person name="He C.Y."/>
            <person name="Keren R."/>
            <person name="Whittaker M."/>
            <person name="Farag I.F."/>
            <person name="Doudna J."/>
            <person name="Cate J.H.D."/>
            <person name="Banfield J.F."/>
        </authorList>
    </citation>
    <scope>NUCLEOTIDE SEQUENCE</scope>
    <source>
        <strain evidence="1">NC_groundwater_928_Pr1_S-0.2um_72_17</strain>
    </source>
</reference>
<comment type="caution">
    <text evidence="1">The sequence shown here is derived from an EMBL/GenBank/DDBJ whole genome shotgun (WGS) entry which is preliminary data.</text>
</comment>
<proteinExistence type="predicted"/>
<evidence type="ECO:0000313" key="2">
    <source>
        <dbReference type="Proteomes" id="UP000807850"/>
    </source>
</evidence>
<accession>A0A9D6LA74</accession>
<gene>
    <name evidence="1" type="ORF">HY076_01185</name>
</gene>
<dbReference type="EMBL" id="JACQAY010000039">
    <property type="protein sequence ID" value="MBI3538874.1"/>
    <property type="molecule type" value="Genomic_DNA"/>
</dbReference>
<organism evidence="1 2">
    <name type="scientific">Eiseniibacteriota bacterium</name>
    <dbReference type="NCBI Taxonomy" id="2212470"/>
    <lineage>
        <taxon>Bacteria</taxon>
        <taxon>Candidatus Eiseniibacteriota</taxon>
    </lineage>
</organism>
<dbReference type="InterPro" id="IPR011990">
    <property type="entry name" value="TPR-like_helical_dom_sf"/>
</dbReference>
<dbReference type="Pfam" id="PF13371">
    <property type="entry name" value="TPR_9"/>
    <property type="match status" value="1"/>
</dbReference>
<evidence type="ECO:0000313" key="1">
    <source>
        <dbReference type="EMBL" id="MBI3538874.1"/>
    </source>
</evidence>
<dbReference type="AlphaFoldDB" id="A0A9D6LA74"/>